<dbReference type="PROSITE" id="PS51257">
    <property type="entry name" value="PROKAR_LIPOPROTEIN"/>
    <property type="match status" value="1"/>
</dbReference>
<dbReference type="AlphaFoldDB" id="A0A0Q2R538"/>
<dbReference type="SUPFAM" id="SSF117074">
    <property type="entry name" value="Hypothetical protein PA1324"/>
    <property type="match status" value="1"/>
</dbReference>
<sequence length="319" mass="33263">MKTLPWMALSSAALLLVGCGGGDGDASTQTSKVSFSVSDAPVDSASSVTVGFTQVELVQSDGSSIFLDVNPSDPNMDYEQIDLMAYQGSDAALIISDQSIPVGTYQNLILHVSTESNVNFVVDGDGTQALKQPSNKLRLGSFTVSNESTQAFTIEFDLRYALVMRGNSGSSNGYILKPHGVSILSNSDVASLSGTVDQTLFTEGTGCTVDTGNYVYLYEGSVAASTLGDLVDESDASFDTDVPVPDGVVTPYASTAVGDDGSYAFGYLPLGDYTVAFTCNGDDDDPVQYDGLTLPLPADQVAEVTLSSGAETVDFSPVI</sequence>
<proteinExistence type="predicted"/>
<reference evidence="2 3" key="1">
    <citation type="submission" date="2015-08" db="EMBL/GenBank/DDBJ databases">
        <title>Antibacterial properties of a collection of Vibrionaceae strains.</title>
        <authorList>
            <person name="Giubergia S."/>
        </authorList>
    </citation>
    <scope>NUCLEOTIDE SEQUENCE [LARGE SCALE GENOMIC DNA]</scope>
    <source>
        <strain evidence="2 3">S0821</strain>
    </source>
</reference>
<evidence type="ECO:0000313" key="2">
    <source>
        <dbReference type="EMBL" id="KQH87245.1"/>
    </source>
</evidence>
<comment type="caution">
    <text evidence="2">The sequence shown here is derived from an EMBL/GenBank/DDBJ whole genome shotgun (WGS) entry which is preliminary data.</text>
</comment>
<accession>A0A0Q2R538</accession>
<evidence type="ECO:0000259" key="1">
    <source>
        <dbReference type="Pfam" id="PF14321"/>
    </source>
</evidence>
<keyword evidence="3" id="KW-1185">Reference proteome</keyword>
<evidence type="ECO:0000313" key="3">
    <source>
        <dbReference type="Proteomes" id="UP000051221"/>
    </source>
</evidence>
<dbReference type="EMBL" id="LKHS01000004">
    <property type="protein sequence ID" value="KQH87245.1"/>
    <property type="molecule type" value="Genomic_DNA"/>
</dbReference>
<organism evidence="2 3">
    <name type="scientific">Vibrio furnissii</name>
    <dbReference type="NCBI Taxonomy" id="29494"/>
    <lineage>
        <taxon>Bacteria</taxon>
        <taxon>Pseudomonadati</taxon>
        <taxon>Pseudomonadota</taxon>
        <taxon>Gammaproteobacteria</taxon>
        <taxon>Vibrionales</taxon>
        <taxon>Vibrionaceae</taxon>
        <taxon>Vibrio</taxon>
    </lineage>
</organism>
<dbReference type="RefSeq" id="WP_055465576.1">
    <property type="nucleotide sequence ID" value="NZ_LKHS01000004.1"/>
</dbReference>
<dbReference type="InterPro" id="IPR025491">
    <property type="entry name" value="DUF4382"/>
</dbReference>
<gene>
    <name evidence="2" type="ORF">AMR76_05885</name>
</gene>
<dbReference type="InParanoid" id="A0A0Q2R538"/>
<protein>
    <recommendedName>
        <fullName evidence="1">DUF4382 domain-containing protein</fullName>
    </recommendedName>
</protein>
<dbReference type="Proteomes" id="UP000051221">
    <property type="component" value="Unassembled WGS sequence"/>
</dbReference>
<dbReference type="Pfam" id="PF14321">
    <property type="entry name" value="DUF4382"/>
    <property type="match status" value="1"/>
</dbReference>
<feature type="domain" description="DUF4382" evidence="1">
    <location>
        <begin position="30"/>
        <end position="178"/>
    </location>
</feature>
<name>A0A0Q2R538_VIBFU</name>